<accession>A0AAN8Q0G3</accession>
<feature type="transmembrane region" description="Helical" evidence="7">
    <location>
        <begin position="407"/>
        <end position="426"/>
    </location>
</feature>
<keyword evidence="4 7" id="KW-1133">Transmembrane helix</keyword>
<evidence type="ECO:0000256" key="2">
    <source>
        <dbReference type="ARBA" id="ARBA00006510"/>
    </source>
</evidence>
<name>A0AAN8Q0G3_PATCE</name>
<evidence type="ECO:0000313" key="10">
    <source>
        <dbReference type="Proteomes" id="UP001347796"/>
    </source>
</evidence>
<evidence type="ECO:0000256" key="4">
    <source>
        <dbReference type="ARBA" id="ARBA00022989"/>
    </source>
</evidence>
<feature type="transmembrane region" description="Helical" evidence="7">
    <location>
        <begin position="221"/>
        <end position="239"/>
    </location>
</feature>
<dbReference type="PANTHER" id="PTHR23302">
    <property type="entry name" value="TRANSMEMBRANE CHANNEL-RELATED"/>
    <property type="match status" value="1"/>
</dbReference>
<dbReference type="Proteomes" id="UP001347796">
    <property type="component" value="Unassembled WGS sequence"/>
</dbReference>
<protein>
    <recommendedName>
        <fullName evidence="8">TMC domain-containing protein</fullName>
    </recommendedName>
</protein>
<proteinExistence type="inferred from homology"/>
<evidence type="ECO:0000256" key="7">
    <source>
        <dbReference type="SAM" id="Phobius"/>
    </source>
</evidence>
<organism evidence="9 10">
    <name type="scientific">Patella caerulea</name>
    <name type="common">Rayed Mediterranean limpet</name>
    <dbReference type="NCBI Taxonomy" id="87958"/>
    <lineage>
        <taxon>Eukaryota</taxon>
        <taxon>Metazoa</taxon>
        <taxon>Spiralia</taxon>
        <taxon>Lophotrochozoa</taxon>
        <taxon>Mollusca</taxon>
        <taxon>Gastropoda</taxon>
        <taxon>Patellogastropoda</taxon>
        <taxon>Patelloidea</taxon>
        <taxon>Patellidae</taxon>
        <taxon>Patella</taxon>
    </lineage>
</organism>
<dbReference type="GO" id="GO:0005886">
    <property type="term" value="C:plasma membrane"/>
    <property type="evidence" value="ECO:0007669"/>
    <property type="project" value="InterPro"/>
</dbReference>
<comment type="caution">
    <text evidence="9">The sequence shown here is derived from an EMBL/GenBank/DDBJ whole genome shotgun (WGS) entry which is preliminary data.</text>
</comment>
<feature type="transmembrane region" description="Helical" evidence="7">
    <location>
        <begin position="620"/>
        <end position="641"/>
    </location>
</feature>
<dbReference type="InterPro" id="IPR012496">
    <property type="entry name" value="TMC_dom"/>
</dbReference>
<evidence type="ECO:0000256" key="6">
    <source>
        <dbReference type="SAM" id="MobiDB-lite"/>
    </source>
</evidence>
<keyword evidence="3 7" id="KW-0812">Transmembrane</keyword>
<feature type="transmembrane region" description="Helical" evidence="7">
    <location>
        <begin position="525"/>
        <end position="547"/>
    </location>
</feature>
<dbReference type="AlphaFoldDB" id="A0AAN8Q0G3"/>
<feature type="region of interest" description="Disordered" evidence="6">
    <location>
        <begin position="1"/>
        <end position="26"/>
    </location>
</feature>
<reference evidence="9 10" key="1">
    <citation type="submission" date="2024-01" db="EMBL/GenBank/DDBJ databases">
        <title>The genome of the rayed Mediterranean limpet Patella caerulea (Linnaeus, 1758).</title>
        <authorList>
            <person name="Anh-Thu Weber A."/>
            <person name="Halstead-Nussloch G."/>
        </authorList>
    </citation>
    <scope>NUCLEOTIDE SEQUENCE [LARGE SCALE GENOMIC DNA]</scope>
    <source>
        <strain evidence="9">AATW-2023a</strain>
        <tissue evidence="9">Whole specimen</tissue>
    </source>
</reference>
<feature type="transmembrane region" description="Helical" evidence="7">
    <location>
        <begin position="316"/>
        <end position="340"/>
    </location>
</feature>
<feature type="compositionally biased region" description="Polar residues" evidence="6">
    <location>
        <begin position="9"/>
        <end position="26"/>
    </location>
</feature>
<feature type="transmembrane region" description="Helical" evidence="7">
    <location>
        <begin position="559"/>
        <end position="579"/>
    </location>
</feature>
<keyword evidence="5 7" id="KW-0472">Membrane</keyword>
<evidence type="ECO:0000256" key="1">
    <source>
        <dbReference type="ARBA" id="ARBA00004141"/>
    </source>
</evidence>
<dbReference type="GO" id="GO:0008381">
    <property type="term" value="F:mechanosensitive monoatomic ion channel activity"/>
    <property type="evidence" value="ECO:0007669"/>
    <property type="project" value="TreeGrafter"/>
</dbReference>
<sequence length="682" mass="77626">MNRIGHSDMASTKSYDGTTKESASPVSNTYISEARLRRKSMMVTEKRDPLGLFHKTPPLSKRISDLHNSGKGESYEKHSRRWIKCKLACKNISQTLELWGGNLRSIEGHQGTGVVSFFVLLRWLFGLNIVLCLITFFFVNVPVIFFNEEVYSTSLPAYSLLQTCTDNYNVTLSSDPLQQFLDFFLGTGWMEKSYLFYGFYTGSGIYVGDKSTVGFFYNFPLVYLLAVVGCMLISVFMMANHSVSAFRKSLLSGEVTNMEYVTMIFCGWDYSLSDERNAQIKSRNFKYVLNSDIQDQKFLRQRDAKMKSCGSRCGLYMIRILVNVFVIICLAGAACSIYYTSVFSSEWTAKNTVAGGTDRILVFIVEFLPSIVITVLNAVLPLVFELVIQLEHYTQEFVIKLSLLRTVFLKLSSLIILVISIYQGVISCEPKDACRSTIDTCPNVTCWETYVGQELYKLVIIDFVVIVGKVFIVEFPRRLLANKCSWRVIKWLGPAEFEIPVNVLDLVYGQSICWLGFYFAPLFPAIYVIKLIVIFYTKMLSALYACAPPNRPYRAARTNSFFMIVLILAFFLCCFPVIYSIANVEPSHGCGTFRGTLFPYTVIPDSIATLPNVAQQAYNILTSPAVTASFIIILLLLLYFCSNMRVAYQKRNKILRNKFEMESRDRQYILNQLKRETGKNRV</sequence>
<dbReference type="InterPro" id="IPR038900">
    <property type="entry name" value="TMC"/>
</dbReference>
<evidence type="ECO:0000259" key="8">
    <source>
        <dbReference type="Pfam" id="PF07810"/>
    </source>
</evidence>
<feature type="transmembrane region" description="Helical" evidence="7">
    <location>
        <begin position="123"/>
        <end position="146"/>
    </location>
</feature>
<keyword evidence="10" id="KW-1185">Reference proteome</keyword>
<comment type="similarity">
    <text evidence="2">Belongs to the TMC family.</text>
</comment>
<gene>
    <name evidence="9" type="ORF">SNE40_005818</name>
</gene>
<dbReference type="EMBL" id="JAZGQO010000004">
    <property type="protein sequence ID" value="KAK6187889.1"/>
    <property type="molecule type" value="Genomic_DNA"/>
</dbReference>
<comment type="subcellular location">
    <subcellularLocation>
        <location evidence="1">Membrane</location>
        <topology evidence="1">Multi-pass membrane protein</topology>
    </subcellularLocation>
</comment>
<dbReference type="PANTHER" id="PTHR23302:SF24">
    <property type="entry name" value="TMC DOMAIN-CONTAINING PROTEIN"/>
    <property type="match status" value="1"/>
</dbReference>
<feature type="transmembrane region" description="Helical" evidence="7">
    <location>
        <begin position="360"/>
        <end position="387"/>
    </location>
</feature>
<dbReference type="Pfam" id="PF07810">
    <property type="entry name" value="TMC"/>
    <property type="match status" value="1"/>
</dbReference>
<feature type="domain" description="TMC" evidence="8">
    <location>
        <begin position="446"/>
        <end position="556"/>
    </location>
</feature>
<evidence type="ECO:0000313" key="9">
    <source>
        <dbReference type="EMBL" id="KAK6187889.1"/>
    </source>
</evidence>
<evidence type="ECO:0000256" key="3">
    <source>
        <dbReference type="ARBA" id="ARBA00022692"/>
    </source>
</evidence>
<evidence type="ECO:0000256" key="5">
    <source>
        <dbReference type="ARBA" id="ARBA00023136"/>
    </source>
</evidence>